<reference evidence="1 2" key="1">
    <citation type="submission" date="2023-07" db="EMBL/GenBank/DDBJ databases">
        <title>Genomic Encyclopedia of Type Strains, Phase IV (KMG-IV): sequencing the most valuable type-strain genomes for metagenomic binning, comparative biology and taxonomic classification.</title>
        <authorList>
            <person name="Goeker M."/>
        </authorList>
    </citation>
    <scope>NUCLEOTIDE SEQUENCE [LARGE SCALE GENOMIC DNA]</scope>
    <source>
        <strain evidence="1 2">DSM 19619</strain>
    </source>
</reference>
<sequence>MKAIDIEQLVRWAYREELPKRDTVSSGAGTSWMVTGVRGTGTGLPPPAHHQWMGEAHSDAIEVEAAVGRLRDLAMDWADLRRLTLGAAGGALRFRDKTLPDGRTVLHPLDACLATLSMRPAALIVMHGRAATRPHCTDIPRIKRLRHELNGKVKVWRVDPDTGEQLFYRHPKTGIMTAEAAYDSHQRMRKGAACPVEYEPTHAQVARDRAEYLIWLAGLEVLAADLVGRLANHDPLPPAAPRRPWATMAASLLQAA</sequence>
<accession>A0ABU0JH45</accession>
<dbReference type="Proteomes" id="UP001242480">
    <property type="component" value="Unassembled WGS sequence"/>
</dbReference>
<evidence type="ECO:0000313" key="2">
    <source>
        <dbReference type="Proteomes" id="UP001242480"/>
    </source>
</evidence>
<protein>
    <submittedName>
        <fullName evidence="1">Uncharacterized protein</fullName>
    </submittedName>
</protein>
<keyword evidence="2" id="KW-1185">Reference proteome</keyword>
<proteinExistence type="predicted"/>
<evidence type="ECO:0000313" key="1">
    <source>
        <dbReference type="EMBL" id="MDQ0472801.1"/>
    </source>
</evidence>
<comment type="caution">
    <text evidence="1">The sequence shown here is derived from an EMBL/GenBank/DDBJ whole genome shotgun (WGS) entry which is preliminary data.</text>
</comment>
<organism evidence="1 2">
    <name type="scientific">Labrys wisconsinensis</name>
    <dbReference type="NCBI Taxonomy" id="425677"/>
    <lineage>
        <taxon>Bacteria</taxon>
        <taxon>Pseudomonadati</taxon>
        <taxon>Pseudomonadota</taxon>
        <taxon>Alphaproteobacteria</taxon>
        <taxon>Hyphomicrobiales</taxon>
        <taxon>Xanthobacteraceae</taxon>
        <taxon>Labrys</taxon>
    </lineage>
</organism>
<gene>
    <name evidence="1" type="ORF">QO011_005831</name>
</gene>
<name>A0ABU0JH45_9HYPH</name>
<dbReference type="EMBL" id="JAUSVX010000013">
    <property type="protein sequence ID" value="MDQ0472801.1"/>
    <property type="molecule type" value="Genomic_DNA"/>
</dbReference>
<dbReference type="RefSeq" id="WP_307280132.1">
    <property type="nucleotide sequence ID" value="NZ_JAUSVX010000013.1"/>
</dbReference>